<dbReference type="PANTHER" id="PTHR33223:SF8">
    <property type="entry name" value="OS04G0172440 PROTEIN"/>
    <property type="match status" value="1"/>
</dbReference>
<feature type="region of interest" description="Disordered" evidence="1">
    <location>
        <begin position="1"/>
        <end position="41"/>
    </location>
</feature>
<dbReference type="Proteomes" id="UP000233551">
    <property type="component" value="Unassembled WGS sequence"/>
</dbReference>
<accession>A0A2I0KY60</accession>
<reference evidence="3 4" key="1">
    <citation type="submission" date="2017-11" db="EMBL/GenBank/DDBJ databases">
        <title>De-novo sequencing of pomegranate (Punica granatum L.) genome.</title>
        <authorList>
            <person name="Akparov Z."/>
            <person name="Amiraslanov A."/>
            <person name="Hajiyeva S."/>
            <person name="Abbasov M."/>
            <person name="Kaur K."/>
            <person name="Hamwieh A."/>
            <person name="Solovyev V."/>
            <person name="Salamov A."/>
            <person name="Braich B."/>
            <person name="Kosarev P."/>
            <person name="Mahmoud A."/>
            <person name="Hajiyev E."/>
            <person name="Babayeva S."/>
            <person name="Izzatullayeva V."/>
            <person name="Mammadov A."/>
            <person name="Mammadov A."/>
            <person name="Sharifova S."/>
            <person name="Ojaghi J."/>
            <person name="Eynullazada K."/>
            <person name="Bayramov B."/>
            <person name="Abdulazimova A."/>
            <person name="Shahmuradov I."/>
        </authorList>
    </citation>
    <scope>NUCLEOTIDE SEQUENCE [LARGE SCALE GENOMIC DNA]</scope>
    <source>
        <strain evidence="4">cv. AG2017</strain>
        <tissue evidence="3">Leaf</tissue>
    </source>
</reference>
<comment type="caution">
    <text evidence="3">The sequence shown here is derived from an EMBL/GenBank/DDBJ whole genome shotgun (WGS) entry which is preliminary data.</text>
</comment>
<feature type="domain" description="DUF7745" evidence="2">
    <location>
        <begin position="147"/>
        <end position="309"/>
    </location>
</feature>
<gene>
    <name evidence="3" type="ORF">CRG98_006181</name>
</gene>
<keyword evidence="4" id="KW-1185">Reference proteome</keyword>
<evidence type="ECO:0000313" key="4">
    <source>
        <dbReference type="Proteomes" id="UP000233551"/>
    </source>
</evidence>
<dbReference type="PANTHER" id="PTHR33223">
    <property type="entry name" value="CCHC-TYPE DOMAIN-CONTAINING PROTEIN"/>
    <property type="match status" value="1"/>
</dbReference>
<dbReference type="EMBL" id="PGOL01000276">
    <property type="protein sequence ID" value="PKI73411.1"/>
    <property type="molecule type" value="Genomic_DNA"/>
</dbReference>
<proteinExistence type="predicted"/>
<dbReference type="InterPro" id="IPR056647">
    <property type="entry name" value="DUF7745"/>
</dbReference>
<evidence type="ECO:0000259" key="2">
    <source>
        <dbReference type="Pfam" id="PF24924"/>
    </source>
</evidence>
<organism evidence="3 4">
    <name type="scientific">Punica granatum</name>
    <name type="common">Pomegranate</name>
    <dbReference type="NCBI Taxonomy" id="22663"/>
    <lineage>
        <taxon>Eukaryota</taxon>
        <taxon>Viridiplantae</taxon>
        <taxon>Streptophyta</taxon>
        <taxon>Embryophyta</taxon>
        <taxon>Tracheophyta</taxon>
        <taxon>Spermatophyta</taxon>
        <taxon>Magnoliopsida</taxon>
        <taxon>eudicotyledons</taxon>
        <taxon>Gunneridae</taxon>
        <taxon>Pentapetalae</taxon>
        <taxon>rosids</taxon>
        <taxon>malvids</taxon>
        <taxon>Myrtales</taxon>
        <taxon>Lythraceae</taxon>
        <taxon>Punica</taxon>
    </lineage>
</organism>
<dbReference type="AlphaFoldDB" id="A0A2I0KY60"/>
<evidence type="ECO:0000256" key="1">
    <source>
        <dbReference type="SAM" id="MobiDB-lite"/>
    </source>
</evidence>
<feature type="region of interest" description="Disordered" evidence="1">
    <location>
        <begin position="339"/>
        <end position="358"/>
    </location>
</feature>
<dbReference type="Pfam" id="PF24924">
    <property type="entry name" value="DUF7745"/>
    <property type="match status" value="1"/>
</dbReference>
<sequence>MISGDSFSRVSVMRSHEKVDTLKPRDPKARDAGPDESPHSGLYSLATPLGIHLVVSGSIRKNAFGARFAQLTAHFFGLSYETCHYFLIPPSTGPCLELLSVFGTLSGPFFSFQGTELAPIVEEYTTLIQWPMPTRDIVRDACHGFLLRIFGTILFPNLSNLIDGALAHVILQVVRGHSYVEATFAETIRSLDYVRDIRQGRLRGSPHLLQIWLLAHIRPFGSSHPFSCITDERSLIARLLHVFQPSDRNYTDWTQFMKELTPAQFLWTTCWNPGGLMTIGCPSVIGLPLISHLGNTLVFPARVIRQLGGLQDIPIEADRTPYHFMWADTTASLPNRMAEDQQPAIPEQDTPPMPAHSQTPLTQAIPLPIPADISTAHSGVPIGHPPPTAQTASNLVDSVRFTALERMVNQLATNMATNMIELMAMLRDQNWASSSFTPLSEHKTTADPNSIVPPIHVTDSEDISFSAMVYAPTVHPISDPLPLQPAPTAIPLPPTAFFFRGFGYACAATANPANASSKLYCPATDGPSAPPPINILPTEPGTPTQAVPPAPLINFLPKTETEQEKRMKKMEETIRALQAGSSRFDYSDSDWNLFPGMRLPPKIKIPDFKRFDGTKDPRHHLRHYQRKMLSYWDYKEFVIQTFQDSLTGSTLDWFMTLKAGDVPTWTHLSQKFLDQYRFCAETPPTLLNLSMTKIREGQTFKAYVTEWRGKAAKHIPPISERQQVQLFHSTLRGAYYSHLLAHTSSFSDLIEGDVAQPRQRKQYAPLPAPPSHIFHQLLARNKIKTEAPGPNFDPTVQNQNLRCEFHQGAPSHTLDTCWRLRDKIQEMINMK</sequence>
<evidence type="ECO:0000313" key="3">
    <source>
        <dbReference type="EMBL" id="PKI73411.1"/>
    </source>
</evidence>
<name>A0A2I0KY60_PUNGR</name>
<protein>
    <recommendedName>
        <fullName evidence="2">DUF7745 domain-containing protein</fullName>
    </recommendedName>
</protein>
<feature type="compositionally biased region" description="Basic and acidic residues" evidence="1">
    <location>
        <begin position="14"/>
        <end position="38"/>
    </location>
</feature>